<feature type="active site" description="Proton donor/acceptor" evidence="2">
    <location>
        <position position="360"/>
    </location>
</feature>
<evidence type="ECO:0000256" key="3">
    <source>
        <dbReference type="SAM" id="SignalP"/>
    </source>
</evidence>
<feature type="chain" id="PRO_5045571778" evidence="3">
    <location>
        <begin position="23"/>
        <end position="401"/>
    </location>
</feature>
<dbReference type="SUPFAM" id="SSF53187">
    <property type="entry name" value="Zn-dependent exopeptidases"/>
    <property type="match status" value="1"/>
</dbReference>
<reference evidence="5 6" key="1">
    <citation type="submission" date="2024-05" db="EMBL/GenBank/DDBJ databases">
        <title>Three bacterial strains, DH-69, EH-24, and ECK-19 isolated from coastal sediments.</title>
        <authorList>
            <person name="Ye Y.-Q."/>
            <person name="Du Z.-J."/>
        </authorList>
    </citation>
    <scope>NUCLEOTIDE SEQUENCE [LARGE SCALE GENOMIC DNA]</scope>
    <source>
        <strain evidence="5 6">ECK-19</strain>
    </source>
</reference>
<dbReference type="SMART" id="SM00631">
    <property type="entry name" value="Zn_pept"/>
    <property type="match status" value="1"/>
</dbReference>
<gene>
    <name evidence="5" type="ORF">ABFZ84_13205</name>
</gene>
<feature type="domain" description="Peptidase M14" evidence="4">
    <location>
        <begin position="139"/>
        <end position="392"/>
    </location>
</feature>
<keyword evidence="3" id="KW-0732">Signal</keyword>
<evidence type="ECO:0000256" key="2">
    <source>
        <dbReference type="PROSITE-ProRule" id="PRU01379"/>
    </source>
</evidence>
<comment type="caution">
    <text evidence="5">The sequence shown here is derived from an EMBL/GenBank/DDBJ whole genome shotgun (WGS) entry which is preliminary data.</text>
</comment>
<dbReference type="RefSeq" id="WP_369314488.1">
    <property type="nucleotide sequence ID" value="NZ_JBEHZE010000001.1"/>
</dbReference>
<sequence length="401" mass="45768">MRTLLFGIASFLTSGLLSVSWANETCENDLAKLDADFEGARISACFVEGDSFEIRIDPEDQPINPSPWYSFRVTPKQTGDLKVSIRYSYGKHRYRPKRSDDGRTWALIDAIYVRERQKGKRVVMTLEMGTEPFIVSAQELISGQAYESWEKGMVAKHPYLERVKIGNSVEGRPIYALKSTPSEPDSNREYVVLFGRQHPPELSGAFAMLAFVSTVFADTELATDFRNRFGIIAVSLMNPDGVANGNWRHNVNGKDLNRDWGPFTQPETQAAKKLLDDIADDPNSQLRLMLDFHSTKKNLFYTQTKKEKTKPEKFTARWLESADERFDYYDFSREERHQRSLPTSKNYSFGRFGAPSMTYEVGDETNRAAISRSAVVFAEEMMRILLSYDEDDLGKDKASRN</sequence>
<dbReference type="Proteomes" id="UP001560685">
    <property type="component" value="Unassembled WGS sequence"/>
</dbReference>
<keyword evidence="6" id="KW-1185">Reference proteome</keyword>
<protein>
    <submittedName>
        <fullName evidence="5">M14 family metallopeptidase</fullName>
    </submittedName>
</protein>
<dbReference type="EMBL" id="JBEHZE010000001">
    <property type="protein sequence ID" value="MEX6634507.1"/>
    <property type="molecule type" value="Genomic_DNA"/>
</dbReference>
<comment type="similarity">
    <text evidence="2">Belongs to the peptidase M14 family.</text>
</comment>
<dbReference type="PANTHER" id="PTHR12756:SF11">
    <property type="entry name" value="CYTOSOLIC CARBOXYPEPTIDASE 1"/>
    <property type="match status" value="1"/>
</dbReference>
<dbReference type="PROSITE" id="PS52035">
    <property type="entry name" value="PEPTIDASE_M14"/>
    <property type="match status" value="1"/>
</dbReference>
<evidence type="ECO:0000313" key="5">
    <source>
        <dbReference type="EMBL" id="MEX6634507.1"/>
    </source>
</evidence>
<evidence type="ECO:0000256" key="1">
    <source>
        <dbReference type="ARBA" id="ARBA00001947"/>
    </source>
</evidence>
<organism evidence="5 6">
    <name type="scientific">Hyphococcus lacteus</name>
    <dbReference type="NCBI Taxonomy" id="3143536"/>
    <lineage>
        <taxon>Bacteria</taxon>
        <taxon>Pseudomonadati</taxon>
        <taxon>Pseudomonadota</taxon>
        <taxon>Alphaproteobacteria</taxon>
        <taxon>Parvularculales</taxon>
        <taxon>Parvularculaceae</taxon>
        <taxon>Hyphococcus</taxon>
    </lineage>
</organism>
<proteinExistence type="inferred from homology"/>
<dbReference type="Gene3D" id="3.40.630.10">
    <property type="entry name" value="Zn peptidases"/>
    <property type="match status" value="1"/>
</dbReference>
<dbReference type="Pfam" id="PF00246">
    <property type="entry name" value="Peptidase_M14"/>
    <property type="match status" value="1"/>
</dbReference>
<name>A0ABV3Z6Q9_9PROT</name>
<dbReference type="CDD" id="cd06237">
    <property type="entry name" value="M14_Nna1-like"/>
    <property type="match status" value="1"/>
</dbReference>
<accession>A0ABV3Z6Q9</accession>
<dbReference type="InterPro" id="IPR050821">
    <property type="entry name" value="Cytosolic_carboxypeptidase"/>
</dbReference>
<evidence type="ECO:0000313" key="6">
    <source>
        <dbReference type="Proteomes" id="UP001560685"/>
    </source>
</evidence>
<evidence type="ECO:0000259" key="4">
    <source>
        <dbReference type="PROSITE" id="PS52035"/>
    </source>
</evidence>
<dbReference type="PANTHER" id="PTHR12756">
    <property type="entry name" value="CYTOSOLIC CARBOXYPEPTIDASE"/>
    <property type="match status" value="1"/>
</dbReference>
<comment type="cofactor">
    <cofactor evidence="1">
        <name>Zn(2+)</name>
        <dbReference type="ChEBI" id="CHEBI:29105"/>
    </cofactor>
</comment>
<dbReference type="InterPro" id="IPR000834">
    <property type="entry name" value="Peptidase_M14"/>
</dbReference>
<feature type="signal peptide" evidence="3">
    <location>
        <begin position="1"/>
        <end position="22"/>
    </location>
</feature>